<feature type="compositionally biased region" description="Basic and acidic residues" evidence="1">
    <location>
        <begin position="1002"/>
        <end position="1011"/>
    </location>
</feature>
<feature type="compositionally biased region" description="Pro residues" evidence="1">
    <location>
        <begin position="1140"/>
        <end position="1149"/>
    </location>
</feature>
<dbReference type="GO" id="GO:0030479">
    <property type="term" value="C:actin cortical patch"/>
    <property type="evidence" value="ECO:0007669"/>
    <property type="project" value="TreeGrafter"/>
</dbReference>
<organism evidence="3 4">
    <name type="scientific">Periconia macrospinosa</name>
    <dbReference type="NCBI Taxonomy" id="97972"/>
    <lineage>
        <taxon>Eukaryota</taxon>
        <taxon>Fungi</taxon>
        <taxon>Dikarya</taxon>
        <taxon>Ascomycota</taxon>
        <taxon>Pezizomycotina</taxon>
        <taxon>Dothideomycetes</taxon>
        <taxon>Pleosporomycetidae</taxon>
        <taxon>Pleosporales</taxon>
        <taxon>Massarineae</taxon>
        <taxon>Periconiaceae</taxon>
        <taxon>Periconia</taxon>
    </lineage>
</organism>
<dbReference type="GO" id="GO:0008195">
    <property type="term" value="F:phosphatidate phosphatase activity"/>
    <property type="evidence" value="ECO:0007669"/>
    <property type="project" value="InterPro"/>
</dbReference>
<name>A0A2V1DB00_9PLEO</name>
<evidence type="ECO:0000313" key="4">
    <source>
        <dbReference type="Proteomes" id="UP000244855"/>
    </source>
</evidence>
<dbReference type="PANTHER" id="PTHR28208:SF3">
    <property type="entry name" value="PHOSPHATIDATE PHOSPHATASE APP1"/>
    <property type="match status" value="1"/>
</dbReference>
<dbReference type="STRING" id="97972.A0A2V1DB00"/>
<reference evidence="3 4" key="1">
    <citation type="journal article" date="2018" name="Sci. Rep.">
        <title>Comparative genomics provides insights into the lifestyle and reveals functional heterogeneity of dark septate endophytic fungi.</title>
        <authorList>
            <person name="Knapp D.G."/>
            <person name="Nemeth J.B."/>
            <person name="Barry K."/>
            <person name="Hainaut M."/>
            <person name="Henrissat B."/>
            <person name="Johnson J."/>
            <person name="Kuo A."/>
            <person name="Lim J.H.P."/>
            <person name="Lipzen A."/>
            <person name="Nolan M."/>
            <person name="Ohm R.A."/>
            <person name="Tamas L."/>
            <person name="Grigoriev I.V."/>
            <person name="Spatafora J.W."/>
            <person name="Nagy L.G."/>
            <person name="Kovacs G.M."/>
        </authorList>
    </citation>
    <scope>NUCLEOTIDE SEQUENCE [LARGE SCALE GENOMIC DNA]</scope>
    <source>
        <strain evidence="3 4">DSE2036</strain>
    </source>
</reference>
<feature type="region of interest" description="Disordered" evidence="1">
    <location>
        <begin position="508"/>
        <end position="538"/>
    </location>
</feature>
<feature type="compositionally biased region" description="Polar residues" evidence="1">
    <location>
        <begin position="1124"/>
        <end position="1135"/>
    </location>
</feature>
<keyword evidence="4" id="KW-1185">Reference proteome</keyword>
<feature type="domain" description="Phosphatidate phosphatase APP1 catalytic" evidence="2">
    <location>
        <begin position="797"/>
        <end position="946"/>
    </location>
</feature>
<dbReference type="Proteomes" id="UP000244855">
    <property type="component" value="Unassembled WGS sequence"/>
</dbReference>
<dbReference type="InterPro" id="IPR019236">
    <property type="entry name" value="APP1_cat"/>
</dbReference>
<evidence type="ECO:0000259" key="2">
    <source>
        <dbReference type="Pfam" id="PF09949"/>
    </source>
</evidence>
<feature type="compositionally biased region" description="Polar residues" evidence="1">
    <location>
        <begin position="1236"/>
        <end position="1250"/>
    </location>
</feature>
<evidence type="ECO:0000313" key="3">
    <source>
        <dbReference type="EMBL" id="PVH94344.1"/>
    </source>
</evidence>
<dbReference type="InterPro" id="IPR036291">
    <property type="entry name" value="NAD(P)-bd_dom_sf"/>
</dbReference>
<dbReference type="SUPFAM" id="SSF51735">
    <property type="entry name" value="NAD(P)-binding Rossmann-fold domains"/>
    <property type="match status" value="1"/>
</dbReference>
<sequence>MRRLRQPKPLEEASFEGKTVIVTGATSGIGLEAVVKFAALGAAKVIMAARDMKKGDSTKAAIEDRLGKKGQLEVWELDMNSYDSIVAFSKQAETLETLDVVILNAGVRRAKYVQSAHGWEDDLQVNTLSTTLLSILLLPKLQSSKKSTERTGVLEFVNSSFHQTAMLPPKAKQSNIMEFYNKPENFAEGSQYSYSKLFLMHAARVLSSKVSPKDVIITSICPGASATNLARDHEFPGMSVFFFIPALLLFNPPAIAANVILTGTAQGEESHGGFWNQDKLQPLGPALTGGENAKLGDQIWHEMLYEHPPSWMPKPHFRKPSSARGTPSFLRYLIPHRTTQRARAHLSKFRLETFPSLKHRAQSRIYKYILYRQARKLQRKPGVIQQLRGTTRKLLGGSNYLDHEARIRRQRLTQDSNIGEHKGKAMSYQESYAPREPGARRKKLAGYLKAANELRQTYQQQYAPNWTRGESSYNYGDDTPGEFQDAAVVRSGEEEMILFPSYARKHVKRKPEAEPGTIQEVPGDGRDARDSGGAGDAEFWNQQWNNYEDDNAIVDVDVRGWIYSPHKGQMSRKQRLFIGLARQLVGVQAPPAGAQSSNASESSWGSRDPSPGYADQAQIRQAQRDEQRTQKEAEEILRKGEREAEAAAKGAYSERPASRDTDNAREYRTDSTGHPRVRELSKSPSQNSLRADDKGSTIAKRASWNQPADMSAAELVEANARLMARLRHFLAMPMANTPISVFFYNDEISKQRTIYTNPSGHFNISAALDFIPTHVRVLASDRLSATEEVVVTKSAGISVISDIDDTIKHSAISSGAREIFRNAFIRDLEDLTIDGVKEWYNRMAELGVTFHYVSNSPWQLFPVISKYFSLAGLPPGSFHLKQYSGMLQGIFEPVAERKKGTLDKIARDFPERKFILIGDSGEADLEVYTDFVLENPGRVIGVFIRDVTTTESSGFFDPSIGPMAVGQSSPPSKDGNGNSTRQQASSEDDDPELRAAIAASLRDMEETDRNRPKSIFPQLEQDRPSRRPGLPARATQSTSEPSFAAGDLIDLSPEENVRAPTIRRVKTDTTPILGDPQVSVSSTKTAPLPPKKPISLRTASGDNASQSSPSKAPPPPKPRKPASYVQSSPLSQQTVAPHASPKPPLPPKPDFASQQSYAGMAREKLNSVYNSLPSTSSYLNSYNAPAEHVENKKQAPPPPPPRRGVTSYPAQAASYVGAKANSAWQYAPPIPHHSRPPTQAQPYSTTSNLQSFNRSNTNSSLSTNGGYGDNGPVLSKKEQLWRERWARAERVLAEHRVALKSWRVGSDAVEEAEKLIQRHTEEEGNNNGRNGRGGT</sequence>
<proteinExistence type="predicted"/>
<evidence type="ECO:0000256" key="1">
    <source>
        <dbReference type="SAM" id="MobiDB-lite"/>
    </source>
</evidence>
<feature type="region of interest" description="Disordered" evidence="1">
    <location>
        <begin position="1171"/>
        <end position="1212"/>
    </location>
</feature>
<dbReference type="EMBL" id="KZ805539">
    <property type="protein sequence ID" value="PVH94344.1"/>
    <property type="molecule type" value="Genomic_DNA"/>
</dbReference>
<accession>A0A2V1DB00</accession>
<feature type="compositionally biased region" description="Polar residues" evidence="1">
    <location>
        <begin position="1171"/>
        <end position="1183"/>
    </location>
</feature>
<feature type="region of interest" description="Disordered" evidence="1">
    <location>
        <begin position="1226"/>
        <end position="1275"/>
    </location>
</feature>
<dbReference type="PANTHER" id="PTHR28208">
    <property type="entry name" value="PHOSPHATIDATE PHOSPHATASE APP1"/>
    <property type="match status" value="1"/>
</dbReference>
<dbReference type="PROSITE" id="PS50330">
    <property type="entry name" value="UIM"/>
    <property type="match status" value="1"/>
</dbReference>
<dbReference type="InterPro" id="IPR052935">
    <property type="entry name" value="Mg2+_PAP"/>
</dbReference>
<feature type="compositionally biased region" description="Low complexity" evidence="1">
    <location>
        <begin position="1251"/>
        <end position="1264"/>
    </location>
</feature>
<gene>
    <name evidence="3" type="ORF">DM02DRAFT_645976</name>
</gene>
<feature type="region of interest" description="Disordered" evidence="1">
    <location>
        <begin position="955"/>
        <end position="1159"/>
    </location>
</feature>
<feature type="compositionally biased region" description="Polar residues" evidence="1">
    <location>
        <begin position="594"/>
        <end position="605"/>
    </location>
</feature>
<dbReference type="Gene3D" id="6.10.140.100">
    <property type="match status" value="1"/>
</dbReference>
<feature type="compositionally biased region" description="Basic and acidic residues" evidence="1">
    <location>
        <begin position="622"/>
        <end position="646"/>
    </location>
</feature>
<dbReference type="InterPro" id="IPR003903">
    <property type="entry name" value="UIM_dom"/>
</dbReference>
<dbReference type="OrthoDB" id="2117591at2759"/>
<protein>
    <recommendedName>
        <fullName evidence="2">Phosphatidate phosphatase APP1 catalytic domain-containing protein</fullName>
    </recommendedName>
</protein>
<dbReference type="Pfam" id="PF00106">
    <property type="entry name" value="adh_short"/>
    <property type="match status" value="1"/>
</dbReference>
<dbReference type="InterPro" id="IPR002347">
    <property type="entry name" value="SDR_fam"/>
</dbReference>
<dbReference type="PRINTS" id="PR00081">
    <property type="entry name" value="GDHRDH"/>
</dbReference>
<feature type="compositionally biased region" description="Basic and acidic residues" evidence="1">
    <location>
        <begin position="656"/>
        <end position="681"/>
    </location>
</feature>
<dbReference type="Gene3D" id="3.40.50.720">
    <property type="entry name" value="NAD(P)-binding Rossmann-like Domain"/>
    <property type="match status" value="1"/>
</dbReference>
<feature type="compositionally biased region" description="Polar residues" evidence="1">
    <location>
        <begin position="966"/>
        <end position="985"/>
    </location>
</feature>
<feature type="region of interest" description="Disordered" evidence="1">
    <location>
        <begin position="589"/>
        <end position="704"/>
    </location>
</feature>
<feature type="region of interest" description="Disordered" evidence="1">
    <location>
        <begin position="1316"/>
        <end position="1335"/>
    </location>
</feature>
<dbReference type="Pfam" id="PF09949">
    <property type="entry name" value="APP1_cat"/>
    <property type="match status" value="1"/>
</dbReference>